<name>A0ABP5HT53_9ACTN</name>
<protein>
    <submittedName>
        <fullName evidence="1">Uncharacterized protein</fullName>
    </submittedName>
</protein>
<evidence type="ECO:0000313" key="2">
    <source>
        <dbReference type="Proteomes" id="UP001500897"/>
    </source>
</evidence>
<gene>
    <name evidence="1" type="ORF">GCM10009759_03430</name>
</gene>
<organism evidence="1 2">
    <name type="scientific">Kitasatospora saccharophila</name>
    <dbReference type="NCBI Taxonomy" id="407973"/>
    <lineage>
        <taxon>Bacteria</taxon>
        <taxon>Bacillati</taxon>
        <taxon>Actinomycetota</taxon>
        <taxon>Actinomycetes</taxon>
        <taxon>Kitasatosporales</taxon>
        <taxon>Streptomycetaceae</taxon>
        <taxon>Kitasatospora</taxon>
    </lineage>
</organism>
<accession>A0ABP5HT53</accession>
<evidence type="ECO:0000313" key="1">
    <source>
        <dbReference type="EMBL" id="GAA2084416.1"/>
    </source>
</evidence>
<dbReference type="Proteomes" id="UP001500897">
    <property type="component" value="Unassembled WGS sequence"/>
</dbReference>
<dbReference type="RefSeq" id="WP_344549858.1">
    <property type="nucleotide sequence ID" value="NZ_BAAANS010000002.1"/>
</dbReference>
<keyword evidence="2" id="KW-1185">Reference proteome</keyword>
<sequence>MPNALDDLARRIAALEAALPELSRASPLAYSSVDDGALTVTAEGRLRAIIGQQPDGTTAVNVVNGPVPPAPSPPTAAPALGGVRTAWDGRFADGSPSPLDLARVEVHAAPAPDYVPSPATLVTTIDTPQGGIVTVPTSVPVWVALVARSTSGQASAPSGTATAAPAPVVAEEVLAGIVGELALADGAVTAAKVAAGAIDAAALADAAVTATKLGEAAVQAAALAPGAVTGPAIAADSVTAREIAAGAVTAAELAAGSVSTAKLAAGAVTAGELAAGAVTTPKLAAGAVTADQVAAGAIAAGKIAADAVTGREIKALSITGDRLAANTITADQIAAGAVTAAALSADAITGKTIKGGTITGTAINGVTITGATLSTAASGNRVETTSVTQSGAAVGMLRLYSGSPQEQLPATISSVYDPDQNSSLLTLQSAMLTDPPAKGFATRSIVTWPQADIKLYSTPGAAVVDIDAGDTNVNGQLTARYGVDGLYLFARGSANGPVRPDLPYYSLHAGDYQEKHVRIGYNEIIACNGQDWADLLLNKQLAISQSAVTANVPIVAAGWQTWQSPITFKQGCSQLAGWRAVSVRRRPDGMVSLRGIVSVPGGVTGGTIATIDDPKLRPSAGEVFPASAGSNTDTNVFVYPNGNIDVQSASRNLAGWLSFGAIEWGTD</sequence>
<reference evidence="2" key="1">
    <citation type="journal article" date="2019" name="Int. J. Syst. Evol. Microbiol.">
        <title>The Global Catalogue of Microorganisms (GCM) 10K type strain sequencing project: providing services to taxonomists for standard genome sequencing and annotation.</title>
        <authorList>
            <consortium name="The Broad Institute Genomics Platform"/>
            <consortium name="The Broad Institute Genome Sequencing Center for Infectious Disease"/>
            <person name="Wu L."/>
            <person name="Ma J."/>
        </authorList>
    </citation>
    <scope>NUCLEOTIDE SEQUENCE [LARGE SCALE GENOMIC DNA]</scope>
    <source>
        <strain evidence="2">JCM 14559</strain>
    </source>
</reference>
<comment type="caution">
    <text evidence="1">The sequence shown here is derived from an EMBL/GenBank/DDBJ whole genome shotgun (WGS) entry which is preliminary data.</text>
</comment>
<proteinExistence type="predicted"/>
<dbReference type="EMBL" id="BAAANS010000002">
    <property type="protein sequence ID" value="GAA2084416.1"/>
    <property type="molecule type" value="Genomic_DNA"/>
</dbReference>